<dbReference type="InterPro" id="IPR057326">
    <property type="entry name" value="KR_dom"/>
</dbReference>
<evidence type="ECO:0000256" key="1">
    <source>
        <dbReference type="ARBA" id="ARBA00006484"/>
    </source>
</evidence>
<dbReference type="PRINTS" id="PR00081">
    <property type="entry name" value="GDHRDH"/>
</dbReference>
<dbReference type="Proteomes" id="UP000282656">
    <property type="component" value="Unassembled WGS sequence"/>
</dbReference>
<name>A0A3A8QKN2_9BACT</name>
<evidence type="ECO:0000259" key="4">
    <source>
        <dbReference type="SMART" id="SM00822"/>
    </source>
</evidence>
<dbReference type="Pfam" id="PF00106">
    <property type="entry name" value="adh_short"/>
    <property type="match status" value="1"/>
</dbReference>
<dbReference type="SUPFAM" id="SSF51735">
    <property type="entry name" value="NAD(P)-binding Rossmann-fold domains"/>
    <property type="match status" value="1"/>
</dbReference>
<organism evidence="5 6">
    <name type="scientific">Corallococcus interemptor</name>
    <dbReference type="NCBI Taxonomy" id="2316720"/>
    <lineage>
        <taxon>Bacteria</taxon>
        <taxon>Pseudomonadati</taxon>
        <taxon>Myxococcota</taxon>
        <taxon>Myxococcia</taxon>
        <taxon>Myxococcales</taxon>
        <taxon>Cystobacterineae</taxon>
        <taxon>Myxococcaceae</taxon>
        <taxon>Corallococcus</taxon>
    </lineage>
</organism>
<dbReference type="InterPro" id="IPR002347">
    <property type="entry name" value="SDR_fam"/>
</dbReference>
<protein>
    <submittedName>
        <fullName evidence="5">SDR family NAD(P)-dependent oxidoreductase</fullName>
    </submittedName>
</protein>
<feature type="domain" description="Ketoreductase" evidence="4">
    <location>
        <begin position="9"/>
        <end position="186"/>
    </location>
</feature>
<proteinExistence type="inferred from homology"/>
<reference evidence="6" key="1">
    <citation type="submission" date="2018-09" db="EMBL/GenBank/DDBJ databases">
        <authorList>
            <person name="Livingstone P.G."/>
            <person name="Whitworth D.E."/>
        </authorList>
    </citation>
    <scope>NUCLEOTIDE SEQUENCE [LARGE SCALE GENOMIC DNA]</scope>
    <source>
        <strain evidence="6">AB047A</strain>
    </source>
</reference>
<dbReference type="SMART" id="SM00822">
    <property type="entry name" value="PKS_KR"/>
    <property type="match status" value="1"/>
</dbReference>
<dbReference type="GO" id="GO:0016020">
    <property type="term" value="C:membrane"/>
    <property type="evidence" value="ECO:0007669"/>
    <property type="project" value="TreeGrafter"/>
</dbReference>
<dbReference type="PANTHER" id="PTHR44196">
    <property type="entry name" value="DEHYDROGENASE/REDUCTASE SDR FAMILY MEMBER 7B"/>
    <property type="match status" value="1"/>
</dbReference>
<gene>
    <name evidence="5" type="ORF">D7X96_17665</name>
</gene>
<dbReference type="InterPro" id="IPR036291">
    <property type="entry name" value="NAD(P)-bd_dom_sf"/>
</dbReference>
<comment type="caution">
    <text evidence="5">The sequence shown here is derived from an EMBL/GenBank/DDBJ whole genome shotgun (WGS) entry which is preliminary data.</text>
</comment>
<dbReference type="FunFam" id="3.40.50.720:FF:000084">
    <property type="entry name" value="Short-chain dehydrogenase reductase"/>
    <property type="match status" value="1"/>
</dbReference>
<dbReference type="AlphaFoldDB" id="A0A3A8QKN2"/>
<dbReference type="RefSeq" id="WP_120550534.1">
    <property type="nucleotide sequence ID" value="NZ_RAWM01000042.1"/>
</dbReference>
<evidence type="ECO:0000256" key="2">
    <source>
        <dbReference type="ARBA" id="ARBA00023002"/>
    </source>
</evidence>
<evidence type="ECO:0000313" key="6">
    <source>
        <dbReference type="Proteomes" id="UP000282656"/>
    </source>
</evidence>
<accession>A0A3A8QKN2</accession>
<dbReference type="GO" id="GO:0016491">
    <property type="term" value="F:oxidoreductase activity"/>
    <property type="evidence" value="ECO:0007669"/>
    <property type="project" value="UniProtKB-KW"/>
</dbReference>
<dbReference type="Gene3D" id="3.40.50.720">
    <property type="entry name" value="NAD(P)-binding Rossmann-like Domain"/>
    <property type="match status" value="1"/>
</dbReference>
<dbReference type="PANTHER" id="PTHR44196:SF1">
    <property type="entry name" value="DEHYDROGENASE_REDUCTASE SDR FAMILY MEMBER 7B"/>
    <property type="match status" value="1"/>
</dbReference>
<sequence>MSLPSRPRAVVTGAGSGLGRALCEALAARQARVMVSDVNQASAEETARRVTELGGEARVHPCDVTDPDAVEALARATDEAFGGVDLVVNNAGVATGGAVGTLPLSEWKRVLDVNLWGVIHGCHAFVPRLKKQGSGHVLNIASAAGLVYAPNLAAYNTSKAAVVALSETLYAELRPLGLGVTVACPTFFRTNIASAAAPYSDPETRRMSVKLVDQSKIGPEWVAARLLKAVDQNAPHVLPMADARWFWRLRRLAPGIFLRGVIAVEKRMRERTARLPG</sequence>
<keyword evidence="6" id="KW-1185">Reference proteome</keyword>
<evidence type="ECO:0000256" key="3">
    <source>
        <dbReference type="RuleBase" id="RU000363"/>
    </source>
</evidence>
<dbReference type="PRINTS" id="PR00080">
    <property type="entry name" value="SDRFAMILY"/>
</dbReference>
<dbReference type="EMBL" id="RAWM01000042">
    <property type="protein sequence ID" value="RKH68341.1"/>
    <property type="molecule type" value="Genomic_DNA"/>
</dbReference>
<comment type="similarity">
    <text evidence="1 3">Belongs to the short-chain dehydrogenases/reductases (SDR) family.</text>
</comment>
<evidence type="ECO:0000313" key="5">
    <source>
        <dbReference type="EMBL" id="RKH68341.1"/>
    </source>
</evidence>
<dbReference type="CDD" id="cd05233">
    <property type="entry name" value="SDR_c"/>
    <property type="match status" value="1"/>
</dbReference>
<dbReference type="OrthoDB" id="658698at2"/>
<keyword evidence="2" id="KW-0560">Oxidoreductase</keyword>